<reference evidence="1 2" key="1">
    <citation type="submission" date="2020-08" db="EMBL/GenBank/DDBJ databases">
        <title>Genomic Encyclopedia of Type Strains, Phase IV (KMG-IV): sequencing the most valuable type-strain genomes for metagenomic binning, comparative biology and taxonomic classification.</title>
        <authorList>
            <person name="Goeker M."/>
        </authorList>
    </citation>
    <scope>NUCLEOTIDE SEQUENCE [LARGE SCALE GENOMIC DNA]</scope>
    <source>
        <strain evidence="1 2">DSM 22198</strain>
    </source>
</reference>
<sequence length="97" mass="11061">MTDFITAHARLVGDAAGYAIHRTQEIPREFTDHLQALRDASVEAPMGNHHLTASVPAAVHEKWLREGYDCTREPIRRTLKRLRDEGLDAFIATKRRI</sequence>
<keyword evidence="2" id="KW-1185">Reference proteome</keyword>
<evidence type="ECO:0000313" key="2">
    <source>
        <dbReference type="Proteomes" id="UP000539175"/>
    </source>
</evidence>
<dbReference type="EMBL" id="JACIIZ010000010">
    <property type="protein sequence ID" value="MBB6253029.1"/>
    <property type="molecule type" value="Genomic_DNA"/>
</dbReference>
<name>A0A7X0B2H6_9PROT</name>
<gene>
    <name evidence="1" type="ORF">FHS74_003598</name>
</gene>
<evidence type="ECO:0000313" key="1">
    <source>
        <dbReference type="EMBL" id="MBB6253029.1"/>
    </source>
</evidence>
<organism evidence="1 2">
    <name type="scientific">Nitrospirillum iridis</name>
    <dbReference type="NCBI Taxonomy" id="765888"/>
    <lineage>
        <taxon>Bacteria</taxon>
        <taxon>Pseudomonadati</taxon>
        <taxon>Pseudomonadota</taxon>
        <taxon>Alphaproteobacteria</taxon>
        <taxon>Rhodospirillales</taxon>
        <taxon>Azospirillaceae</taxon>
        <taxon>Nitrospirillum</taxon>
    </lineage>
</organism>
<dbReference type="Proteomes" id="UP000539175">
    <property type="component" value="Unassembled WGS sequence"/>
</dbReference>
<protein>
    <submittedName>
        <fullName evidence="1">Glutamine synthetase</fullName>
    </submittedName>
</protein>
<dbReference type="AlphaFoldDB" id="A0A7X0B2H6"/>
<comment type="caution">
    <text evidence="1">The sequence shown here is derived from an EMBL/GenBank/DDBJ whole genome shotgun (WGS) entry which is preliminary data.</text>
</comment>
<dbReference type="RefSeq" id="WP_184803038.1">
    <property type="nucleotide sequence ID" value="NZ_JACIIZ010000010.1"/>
</dbReference>
<accession>A0A7X0B2H6</accession>
<proteinExistence type="predicted"/>